<dbReference type="WBParaSite" id="Gr19_v10_g6163.t1">
    <property type="protein sequence ID" value="Gr19_v10_g6163.t1"/>
    <property type="gene ID" value="Gr19_v10_g6163"/>
</dbReference>
<name>A0A914I235_GLORO</name>
<reference evidence="3" key="1">
    <citation type="submission" date="2022-11" db="UniProtKB">
        <authorList>
            <consortium name="WormBaseParasite"/>
        </authorList>
    </citation>
    <scope>IDENTIFICATION</scope>
</reference>
<evidence type="ECO:0000313" key="3">
    <source>
        <dbReference type="WBParaSite" id="Gr19_v10_g6163.t1"/>
    </source>
</evidence>
<dbReference type="AlphaFoldDB" id="A0A914I235"/>
<accession>A0A914I235</accession>
<feature type="region of interest" description="Disordered" evidence="1">
    <location>
        <begin position="1"/>
        <end position="31"/>
    </location>
</feature>
<evidence type="ECO:0000256" key="1">
    <source>
        <dbReference type="SAM" id="MobiDB-lite"/>
    </source>
</evidence>
<proteinExistence type="predicted"/>
<sequence>MQLSNSSAIPVSITEKKQKSDSNRQNANAMSTSQDISISTTFIGGSAKTNRQMTPKKIEETIAAACATSIRAIGQNALIYGFLFNKIYSNTLNANVEGLINVIIASKDNPKYTSNSVINKILESADNSLIKEIMMEILAEDNEFGEKMKDNLKQNNLLTDQQKDMHFLFTYVRLFRKFSNALKWGSLGDWTKISADQPNNEQTIVFLQWLNRLNKGLEQNLITNVQHYSNATKWFEKLGRLENAIELTNFGILLILSPDTWEMFGVERPTKVKGLFEKIGKQKIIKQFDANSDLSSIEQTAQKTWITLDKMGNNVVLEKIKNIFIKMINPMKESNAVTLNIQNMPAKIILFDGILDQIYNELANSEFNQLYVPKLAEERANGLHFLEKCLEILNAEYESFEKGVQQELGDLAKLRKGYLECATSKTTNPRGKSAKDPISLD</sequence>
<evidence type="ECO:0000313" key="2">
    <source>
        <dbReference type="Proteomes" id="UP000887572"/>
    </source>
</evidence>
<organism evidence="2 3">
    <name type="scientific">Globodera rostochiensis</name>
    <name type="common">Golden nematode worm</name>
    <name type="synonym">Heterodera rostochiensis</name>
    <dbReference type="NCBI Taxonomy" id="31243"/>
    <lineage>
        <taxon>Eukaryota</taxon>
        <taxon>Metazoa</taxon>
        <taxon>Ecdysozoa</taxon>
        <taxon>Nematoda</taxon>
        <taxon>Chromadorea</taxon>
        <taxon>Rhabditida</taxon>
        <taxon>Tylenchina</taxon>
        <taxon>Tylenchomorpha</taxon>
        <taxon>Tylenchoidea</taxon>
        <taxon>Heteroderidae</taxon>
        <taxon>Heteroderinae</taxon>
        <taxon>Globodera</taxon>
    </lineage>
</organism>
<keyword evidence="2" id="KW-1185">Reference proteome</keyword>
<protein>
    <submittedName>
        <fullName evidence="3">Uncharacterized protein</fullName>
    </submittedName>
</protein>
<dbReference type="Proteomes" id="UP000887572">
    <property type="component" value="Unplaced"/>
</dbReference>